<keyword evidence="3" id="KW-1185">Reference proteome</keyword>
<evidence type="ECO:0000313" key="3">
    <source>
        <dbReference type="Proteomes" id="UP000002171"/>
    </source>
</evidence>
<dbReference type="Proteomes" id="UP000002171">
    <property type="component" value="Unassembled WGS sequence"/>
</dbReference>
<dbReference type="RefSeq" id="WP_007021291.1">
    <property type="nucleotide sequence ID" value="NZ_CH724125.1"/>
</dbReference>
<dbReference type="EMBL" id="AAOW01000008">
    <property type="protein sequence ID" value="EAR61417.1"/>
    <property type="molecule type" value="Genomic_DNA"/>
</dbReference>
<proteinExistence type="predicted"/>
<dbReference type="AlphaFoldDB" id="A0A7U8GSN2"/>
<protein>
    <submittedName>
        <fullName evidence="2">Pilus assembly protein, PilQ</fullName>
    </submittedName>
</protein>
<dbReference type="PROSITE" id="PS51257">
    <property type="entry name" value="PROKAR_LIPOPROTEIN"/>
    <property type="match status" value="1"/>
</dbReference>
<gene>
    <name evidence="2" type="ORF">MED92_17963</name>
</gene>
<comment type="caution">
    <text evidence="2">The sequence shown here is derived from an EMBL/GenBank/DDBJ whole genome shotgun (WGS) entry which is preliminary data.</text>
</comment>
<evidence type="ECO:0000256" key="1">
    <source>
        <dbReference type="SAM" id="MobiDB-lite"/>
    </source>
</evidence>
<accession>A0A7U8GSN2</accession>
<dbReference type="Pfam" id="PF04351">
    <property type="entry name" value="PilP"/>
    <property type="match status" value="1"/>
</dbReference>
<reference evidence="2 3" key="1">
    <citation type="submission" date="2006-02" db="EMBL/GenBank/DDBJ databases">
        <authorList>
            <person name="Pinhassi J."/>
            <person name="Pedros-Alio C."/>
            <person name="Ferriera S."/>
            <person name="Johnson J."/>
            <person name="Kravitz S."/>
            <person name="Halpern A."/>
            <person name="Remington K."/>
            <person name="Beeson K."/>
            <person name="Tran B."/>
            <person name="Rogers Y.-H."/>
            <person name="Friedman R."/>
            <person name="Venter J.C."/>
        </authorList>
    </citation>
    <scope>NUCLEOTIDE SEQUENCE [LARGE SCALE GENOMIC DNA]</scope>
    <source>
        <strain evidence="2 3">MED92</strain>
    </source>
</reference>
<name>A0A7U8GSN2_NEPCE</name>
<dbReference type="OrthoDB" id="5296580at2"/>
<feature type="region of interest" description="Disordered" evidence="1">
    <location>
        <begin position="79"/>
        <end position="99"/>
    </location>
</feature>
<evidence type="ECO:0000313" key="2">
    <source>
        <dbReference type="EMBL" id="EAR61417.1"/>
    </source>
</evidence>
<dbReference type="PIRSF" id="PIRSF016481">
    <property type="entry name" value="Pilus_assembly_PilP"/>
    <property type="match status" value="1"/>
</dbReference>
<sequence length="187" mass="21080">MDMSLPKRFVVLITIASSLTGCIDWVEGTADLKQFVVTQNSKPAGPIEPLPEFKPYHSFVYEGASMREPFTALLPIENLKDGDESEPQEEQTQLQPDKKREKEYLETFALDSLVMVGTIELKNGSLWALIKDSNSELHRVSKGNFMGLDYGEITSIDDRSIQLSEIISNGRGGWMKRPRSIDLLEQE</sequence>
<dbReference type="InterPro" id="IPR007446">
    <property type="entry name" value="PilP"/>
</dbReference>
<dbReference type="Gene3D" id="2.30.30.830">
    <property type="match status" value="1"/>
</dbReference>
<organism evidence="2 3">
    <name type="scientific">Neptuniibacter caesariensis</name>
    <dbReference type="NCBI Taxonomy" id="207954"/>
    <lineage>
        <taxon>Bacteria</taxon>
        <taxon>Pseudomonadati</taxon>
        <taxon>Pseudomonadota</taxon>
        <taxon>Gammaproteobacteria</taxon>
        <taxon>Oceanospirillales</taxon>
        <taxon>Oceanospirillaceae</taxon>
        <taxon>Neptuniibacter</taxon>
    </lineage>
</organism>